<feature type="region of interest" description="Disordered" evidence="1">
    <location>
        <begin position="42"/>
        <end position="94"/>
    </location>
</feature>
<dbReference type="EnsemblMetazoa" id="XM_021043316.2">
    <property type="protein sequence ID" value="XP_020898975.1"/>
    <property type="gene ID" value="LOC110237704"/>
</dbReference>
<sequence length="94" mass="10808">MNLAKSILEKEELFLKEIKNKCVEQLNRLKVEEMALQTLLASSDQLTQTDTETVVQNDISDSRDDSNTLNKLPLENLYSQPTLEKNIEEEDEIP</sequence>
<dbReference type="GO" id="GO:0006384">
    <property type="term" value="P:transcription initiation at RNA polymerase III promoter"/>
    <property type="evidence" value="ECO:0007669"/>
    <property type="project" value="InterPro"/>
</dbReference>
<evidence type="ECO:0000313" key="3">
    <source>
        <dbReference type="Proteomes" id="UP000887567"/>
    </source>
</evidence>
<dbReference type="Proteomes" id="UP000887567">
    <property type="component" value="Unplaced"/>
</dbReference>
<evidence type="ECO:0000256" key="1">
    <source>
        <dbReference type="SAM" id="MobiDB-lite"/>
    </source>
</evidence>
<dbReference type="GO" id="GO:0005634">
    <property type="term" value="C:nucleus"/>
    <property type="evidence" value="ECO:0007669"/>
    <property type="project" value="InterPro"/>
</dbReference>
<dbReference type="GO" id="GO:0006366">
    <property type="term" value="P:transcription by RNA polymerase II"/>
    <property type="evidence" value="ECO:0007669"/>
    <property type="project" value="InterPro"/>
</dbReference>
<dbReference type="GeneID" id="110237704"/>
<dbReference type="AlphaFoldDB" id="A0A913X4Y7"/>
<keyword evidence="3" id="KW-1185">Reference proteome</keyword>
<reference evidence="2" key="1">
    <citation type="submission" date="2022-11" db="UniProtKB">
        <authorList>
            <consortium name="EnsemblMetazoa"/>
        </authorList>
    </citation>
    <scope>IDENTIFICATION</scope>
</reference>
<name>A0A913X4Y7_EXADI</name>
<dbReference type="RefSeq" id="XP_020898975.1">
    <property type="nucleotide sequence ID" value="XM_021043316.2"/>
</dbReference>
<dbReference type="Pfam" id="PF15497">
    <property type="entry name" value="SNAPC5"/>
    <property type="match status" value="1"/>
</dbReference>
<dbReference type="KEGG" id="epa:110237704"/>
<proteinExistence type="predicted"/>
<organism evidence="2 3">
    <name type="scientific">Exaiptasia diaphana</name>
    <name type="common">Tropical sea anemone</name>
    <name type="synonym">Aiptasia pulchella</name>
    <dbReference type="NCBI Taxonomy" id="2652724"/>
    <lineage>
        <taxon>Eukaryota</taxon>
        <taxon>Metazoa</taxon>
        <taxon>Cnidaria</taxon>
        <taxon>Anthozoa</taxon>
        <taxon>Hexacorallia</taxon>
        <taxon>Actiniaria</taxon>
        <taxon>Aiptasiidae</taxon>
        <taxon>Exaiptasia</taxon>
    </lineage>
</organism>
<dbReference type="InterPro" id="IPR029138">
    <property type="entry name" value="SNAPC5"/>
</dbReference>
<protein>
    <submittedName>
        <fullName evidence="2">Uncharacterized protein</fullName>
    </submittedName>
</protein>
<feature type="compositionally biased region" description="Polar residues" evidence="1">
    <location>
        <begin position="42"/>
        <end position="59"/>
    </location>
</feature>
<evidence type="ECO:0000313" key="2">
    <source>
        <dbReference type="EnsemblMetazoa" id="XP_020898975.1"/>
    </source>
</evidence>
<accession>A0A913X4Y7</accession>